<feature type="region of interest" description="Disordered" evidence="2">
    <location>
        <begin position="1"/>
        <end position="22"/>
    </location>
</feature>
<comment type="similarity">
    <text evidence="1">Belongs to the protein kinase superfamily. Ser/Thr protein kinase family.</text>
</comment>
<dbReference type="Gene3D" id="3.30.200.20">
    <property type="entry name" value="Phosphorylase Kinase, domain 1"/>
    <property type="match status" value="1"/>
</dbReference>
<evidence type="ECO:0000313" key="4">
    <source>
        <dbReference type="Proteomes" id="UP001163823"/>
    </source>
</evidence>
<dbReference type="GO" id="GO:0012505">
    <property type="term" value="C:endomembrane system"/>
    <property type="evidence" value="ECO:0007669"/>
    <property type="project" value="UniProtKB-SubCell"/>
</dbReference>
<keyword evidence="4" id="KW-1185">Reference proteome</keyword>
<evidence type="ECO:0000256" key="1">
    <source>
        <dbReference type="ARBA" id="ARBA00008684"/>
    </source>
</evidence>
<keyword evidence="3" id="KW-0418">Kinase</keyword>
<reference evidence="3" key="1">
    <citation type="journal article" date="2023" name="Science">
        <title>Elucidation of the pathway for biosynthesis of saponin adjuvants from the soapbark tree.</title>
        <authorList>
            <person name="Reed J."/>
            <person name="Orme A."/>
            <person name="El-Demerdash A."/>
            <person name="Owen C."/>
            <person name="Martin L.B.B."/>
            <person name="Misra R.C."/>
            <person name="Kikuchi S."/>
            <person name="Rejzek M."/>
            <person name="Martin A.C."/>
            <person name="Harkess A."/>
            <person name="Leebens-Mack J."/>
            <person name="Louveau T."/>
            <person name="Stephenson M.J."/>
            <person name="Osbourn A."/>
        </authorList>
    </citation>
    <scope>NUCLEOTIDE SEQUENCE</scope>
    <source>
        <strain evidence="3">S10</strain>
    </source>
</reference>
<keyword evidence="3" id="KW-0808">Transferase</keyword>
<dbReference type="Proteomes" id="UP001163823">
    <property type="component" value="Chromosome 6"/>
</dbReference>
<dbReference type="PANTHER" id="PTHR45863:SF22">
    <property type="entry name" value="SERINE_THREONINE-PROTEIN KINASE BSK1"/>
    <property type="match status" value="1"/>
</dbReference>
<accession>A0AAD7PU63</accession>
<evidence type="ECO:0000313" key="3">
    <source>
        <dbReference type="EMBL" id="KAJ7966945.1"/>
    </source>
</evidence>
<dbReference type="GO" id="GO:0009742">
    <property type="term" value="P:brassinosteroid mediated signaling pathway"/>
    <property type="evidence" value="ECO:0007669"/>
    <property type="project" value="InterPro"/>
</dbReference>
<protein>
    <submittedName>
        <fullName evidence="3">Kinase family protein</fullName>
    </submittedName>
</protein>
<name>A0AAD7PU63_QUISA</name>
<organism evidence="3 4">
    <name type="scientific">Quillaja saponaria</name>
    <name type="common">Soap bark tree</name>
    <dbReference type="NCBI Taxonomy" id="32244"/>
    <lineage>
        <taxon>Eukaryota</taxon>
        <taxon>Viridiplantae</taxon>
        <taxon>Streptophyta</taxon>
        <taxon>Embryophyta</taxon>
        <taxon>Tracheophyta</taxon>
        <taxon>Spermatophyta</taxon>
        <taxon>Magnoliopsida</taxon>
        <taxon>eudicotyledons</taxon>
        <taxon>Gunneridae</taxon>
        <taxon>Pentapetalae</taxon>
        <taxon>rosids</taxon>
        <taxon>fabids</taxon>
        <taxon>Fabales</taxon>
        <taxon>Quillajaceae</taxon>
        <taxon>Quillaja</taxon>
    </lineage>
</organism>
<evidence type="ECO:0000256" key="2">
    <source>
        <dbReference type="SAM" id="MobiDB-lite"/>
    </source>
</evidence>
<proteinExistence type="inferred from homology"/>
<dbReference type="InterPro" id="IPR011009">
    <property type="entry name" value="Kinase-like_dom_sf"/>
</dbReference>
<dbReference type="GO" id="GO:0005524">
    <property type="term" value="F:ATP binding"/>
    <property type="evidence" value="ECO:0007669"/>
    <property type="project" value="UniProtKB-KW"/>
</dbReference>
<dbReference type="GO" id="GO:0004672">
    <property type="term" value="F:protein kinase activity"/>
    <property type="evidence" value="ECO:0007669"/>
    <property type="project" value="InterPro"/>
</dbReference>
<dbReference type="SUPFAM" id="SSF56112">
    <property type="entry name" value="Protein kinase-like (PK-like)"/>
    <property type="match status" value="1"/>
</dbReference>
<gene>
    <name evidence="3" type="ORF">O6P43_016341</name>
</gene>
<dbReference type="AlphaFoldDB" id="A0AAD7PU63"/>
<sequence>MGCCASSSLKEPFSENKNHPNNQNIRVASSSSGADFGAGGLGGSPVLSEFSLADLKKGSRISLGRINQAEALCVGELRHKRLANLIGYCCEGDERLLVADYAKHLFHISTDGRSDRNTCYTINLDYTPPEYLRNGSSKKYSTAYGLIFRGKLFNRRGNCSI</sequence>
<dbReference type="InterPro" id="IPR045845">
    <property type="entry name" value="BSK"/>
</dbReference>
<dbReference type="EMBL" id="JARAOO010000006">
    <property type="protein sequence ID" value="KAJ7966945.1"/>
    <property type="molecule type" value="Genomic_DNA"/>
</dbReference>
<dbReference type="PANTHER" id="PTHR45863">
    <property type="entry name" value="SERINE/THREONINE-PROTEIN KINASE BSK5"/>
    <property type="match status" value="1"/>
</dbReference>
<dbReference type="KEGG" id="qsa:O6P43_016341"/>
<comment type="caution">
    <text evidence="3">The sequence shown here is derived from an EMBL/GenBank/DDBJ whole genome shotgun (WGS) entry which is preliminary data.</text>
</comment>